<accession>A0AAV6VY92</accession>
<evidence type="ECO:0000259" key="3">
    <source>
        <dbReference type="Pfam" id="PF00685"/>
    </source>
</evidence>
<keyword evidence="5" id="KW-1185">Reference proteome</keyword>
<protein>
    <recommendedName>
        <fullName evidence="3">Sulfotransferase domain-containing protein</fullName>
    </recommendedName>
</protein>
<dbReference type="GO" id="GO:0008146">
    <property type="term" value="F:sulfotransferase activity"/>
    <property type="evidence" value="ECO:0007669"/>
    <property type="project" value="InterPro"/>
</dbReference>
<dbReference type="Pfam" id="PF00685">
    <property type="entry name" value="Sulfotransfer_1"/>
    <property type="match status" value="1"/>
</dbReference>
<reference evidence="4 5" key="1">
    <citation type="journal article" date="2022" name="Nat. Ecol. Evol.">
        <title>A masculinizing supergene underlies an exaggerated male reproductive morph in a spider.</title>
        <authorList>
            <person name="Hendrickx F."/>
            <person name="De Corte Z."/>
            <person name="Sonet G."/>
            <person name="Van Belleghem S.M."/>
            <person name="Kostlbacher S."/>
            <person name="Vangestel C."/>
        </authorList>
    </citation>
    <scope>NUCLEOTIDE SEQUENCE [LARGE SCALE GENOMIC DNA]</scope>
    <source>
        <strain evidence="4">W744_W776</strain>
    </source>
</reference>
<comment type="similarity">
    <text evidence="1">Belongs to the sulfotransferase 1 family.</text>
</comment>
<evidence type="ECO:0000256" key="2">
    <source>
        <dbReference type="ARBA" id="ARBA00022679"/>
    </source>
</evidence>
<evidence type="ECO:0000256" key="1">
    <source>
        <dbReference type="ARBA" id="ARBA00005771"/>
    </source>
</evidence>
<feature type="domain" description="Sulfotransferase" evidence="3">
    <location>
        <begin position="50"/>
        <end position="293"/>
    </location>
</feature>
<organism evidence="4 5">
    <name type="scientific">Oedothorax gibbosus</name>
    <dbReference type="NCBI Taxonomy" id="931172"/>
    <lineage>
        <taxon>Eukaryota</taxon>
        <taxon>Metazoa</taxon>
        <taxon>Ecdysozoa</taxon>
        <taxon>Arthropoda</taxon>
        <taxon>Chelicerata</taxon>
        <taxon>Arachnida</taxon>
        <taxon>Araneae</taxon>
        <taxon>Araneomorphae</taxon>
        <taxon>Entelegynae</taxon>
        <taxon>Araneoidea</taxon>
        <taxon>Linyphiidae</taxon>
        <taxon>Erigoninae</taxon>
        <taxon>Oedothorax</taxon>
    </lineage>
</organism>
<comment type="caution">
    <text evidence="4">The sequence shown here is derived from an EMBL/GenBank/DDBJ whole genome shotgun (WGS) entry which is preliminary data.</text>
</comment>
<dbReference type="PANTHER" id="PTHR11783">
    <property type="entry name" value="SULFOTRANSFERASE SULT"/>
    <property type="match status" value="1"/>
</dbReference>
<sequence length="326" mass="38093">MTDPLRFDTLPKDLTLAENFDVFLCNGYSLPSFAIAFLKNEANTFEAKEDDVYVVSYPKTGTTWLQELVYLVHSNVDLETAKKVDLSTRFPYIEHARTNYSYVKTMPSPRLLKTHLPFSLLPQDIHKKQCKMIYITRNPRDVAVSYYHFACMLKETQYKGTFEQFFQRFIRSRATYSPFLQHNLEFWNHREDKNVLFLSYEGLKTDLPANIKKIADFLDRHLTPEDINAIVQYCDFKSMSKKEAAAKETDTGIDEKIGKFFRKGEIGDWKNYFTPDMIKSLDEKVEEVLQDSGKDGINSLRRSWPVLGCSAEEVEVSYFVFNFIKR</sequence>
<evidence type="ECO:0000313" key="4">
    <source>
        <dbReference type="EMBL" id="KAG8200686.1"/>
    </source>
</evidence>
<dbReference type="InterPro" id="IPR027417">
    <property type="entry name" value="P-loop_NTPase"/>
</dbReference>
<dbReference type="Proteomes" id="UP000827092">
    <property type="component" value="Unassembled WGS sequence"/>
</dbReference>
<dbReference type="AlphaFoldDB" id="A0AAV6VY92"/>
<keyword evidence="2" id="KW-0808">Transferase</keyword>
<dbReference type="InterPro" id="IPR000863">
    <property type="entry name" value="Sulfotransferase_dom"/>
</dbReference>
<name>A0AAV6VY92_9ARAC</name>
<proteinExistence type="inferred from homology"/>
<gene>
    <name evidence="4" type="ORF">JTE90_022304</name>
</gene>
<dbReference type="SUPFAM" id="SSF52540">
    <property type="entry name" value="P-loop containing nucleoside triphosphate hydrolases"/>
    <property type="match status" value="1"/>
</dbReference>
<dbReference type="EMBL" id="JAFNEN010000014">
    <property type="protein sequence ID" value="KAG8200686.1"/>
    <property type="molecule type" value="Genomic_DNA"/>
</dbReference>
<evidence type="ECO:0000313" key="5">
    <source>
        <dbReference type="Proteomes" id="UP000827092"/>
    </source>
</evidence>
<dbReference type="Gene3D" id="3.40.50.300">
    <property type="entry name" value="P-loop containing nucleotide triphosphate hydrolases"/>
    <property type="match status" value="1"/>
</dbReference>